<evidence type="ECO:0000259" key="3">
    <source>
        <dbReference type="Pfam" id="PF00724"/>
    </source>
</evidence>
<dbReference type="GO" id="GO:0016491">
    <property type="term" value="F:oxidoreductase activity"/>
    <property type="evidence" value="ECO:0007669"/>
    <property type="project" value="UniProtKB-KW"/>
</dbReference>
<dbReference type="AlphaFoldDB" id="A0A842I3J5"/>
<reference evidence="4 5" key="1">
    <citation type="submission" date="2020-08" db="EMBL/GenBank/DDBJ databases">
        <title>Draft genome sequence of Parasphingopyxis sp. GrpM-11.</title>
        <authorList>
            <person name="Oh J."/>
            <person name="Roh D.-H."/>
        </authorList>
    </citation>
    <scope>NUCLEOTIDE SEQUENCE [LARGE SCALE GENOMIC DNA]</scope>
    <source>
        <strain evidence="4 5">GrpM-11</strain>
    </source>
</reference>
<dbReference type="InterPro" id="IPR013785">
    <property type="entry name" value="Aldolase_TIM"/>
</dbReference>
<dbReference type="Pfam" id="PF00724">
    <property type="entry name" value="Oxidored_FMN"/>
    <property type="match status" value="1"/>
</dbReference>
<dbReference type="SUPFAM" id="SSF51395">
    <property type="entry name" value="FMN-linked oxidoreductases"/>
    <property type="match status" value="1"/>
</dbReference>
<dbReference type="InterPro" id="IPR001155">
    <property type="entry name" value="OxRdtase_FMN_N"/>
</dbReference>
<dbReference type="PANTHER" id="PTHR43656:SF2">
    <property type="entry name" value="BINDING OXIDOREDUCTASE, PUTATIVE (AFU_ORTHOLOGUE AFUA_2G08260)-RELATED"/>
    <property type="match status" value="1"/>
</dbReference>
<dbReference type="EMBL" id="JACJVJ010000003">
    <property type="protein sequence ID" value="MBC2778990.1"/>
    <property type="molecule type" value="Genomic_DNA"/>
</dbReference>
<evidence type="ECO:0000313" key="4">
    <source>
        <dbReference type="EMBL" id="MBC2778990.1"/>
    </source>
</evidence>
<keyword evidence="1" id="KW-0285">Flavoprotein</keyword>
<evidence type="ECO:0000256" key="2">
    <source>
        <dbReference type="ARBA" id="ARBA00023002"/>
    </source>
</evidence>
<dbReference type="InterPro" id="IPR051799">
    <property type="entry name" value="NADH_flavin_oxidoreductase"/>
</dbReference>
<dbReference type="RefSeq" id="WP_185802291.1">
    <property type="nucleotide sequence ID" value="NZ_JACJVJ010000003.1"/>
</dbReference>
<keyword evidence="5" id="KW-1185">Reference proteome</keyword>
<proteinExistence type="predicted"/>
<dbReference type="GO" id="GO:0010181">
    <property type="term" value="F:FMN binding"/>
    <property type="evidence" value="ECO:0007669"/>
    <property type="project" value="InterPro"/>
</dbReference>
<dbReference type="CDD" id="cd04733">
    <property type="entry name" value="OYE_like_2_FMN"/>
    <property type="match status" value="1"/>
</dbReference>
<protein>
    <submittedName>
        <fullName evidence="4">NADH:flavin oxidoreductase/NADH oxidase family protein</fullName>
    </submittedName>
</protein>
<keyword evidence="2" id="KW-0560">Oxidoreductase</keyword>
<dbReference type="Proteomes" id="UP000564378">
    <property type="component" value="Unassembled WGS sequence"/>
</dbReference>
<feature type="domain" description="NADH:flavin oxidoreductase/NADH oxidase N-terminal" evidence="3">
    <location>
        <begin position="8"/>
        <end position="342"/>
    </location>
</feature>
<organism evidence="4 5">
    <name type="scientific">Parasphingopyxis marina</name>
    <dbReference type="NCBI Taxonomy" id="2761622"/>
    <lineage>
        <taxon>Bacteria</taxon>
        <taxon>Pseudomonadati</taxon>
        <taxon>Pseudomonadota</taxon>
        <taxon>Alphaproteobacteria</taxon>
        <taxon>Sphingomonadales</taxon>
        <taxon>Sphingomonadaceae</taxon>
        <taxon>Parasphingopyxis</taxon>
    </lineage>
</organism>
<dbReference type="Gene3D" id="3.20.20.70">
    <property type="entry name" value="Aldolase class I"/>
    <property type="match status" value="1"/>
</dbReference>
<name>A0A842I3J5_9SPHN</name>
<dbReference type="PANTHER" id="PTHR43656">
    <property type="entry name" value="BINDING OXIDOREDUCTASE, PUTATIVE (AFU_ORTHOLOGUE AFUA_2G08260)-RELATED"/>
    <property type="match status" value="1"/>
</dbReference>
<evidence type="ECO:0000256" key="1">
    <source>
        <dbReference type="ARBA" id="ARBA00022630"/>
    </source>
</evidence>
<accession>A0A842I3J5</accession>
<evidence type="ECO:0000313" key="5">
    <source>
        <dbReference type="Proteomes" id="UP000564378"/>
    </source>
</evidence>
<sequence>MPARLADPLTLPCGLVLKNRISKAAMTEGIADARNCATGEHVRLYERWADGGAGLLITGNILVDRRFLERPGNVVIDANGGFDRLSAFAEAGKRNGAHVWVQINHPGRQAGTGLEQLVAPSESSLIGKEGTARALEASEIDDVLRRFLEAAKVAEETGFTGVQVHAAHGYLLSQFLSPLTNRREDEWGGPLENRARLLLDIVRGIRAERGAGFAVSVKLNSADFQRGGLTEDESIEVTKWLCEAGIDLLEISGGNYESQSMIGRDEEGRAVSKKSASTLAREAYFIDFAARLGPLVDVPLMVTGGFRTKSAMEEALANDQLDVIGLARPLCIDPSFPDKLLSGEIETLPSPENDISIDEAALGGVDETMRRIMEVQASMAYYFNQIRKLAAGEGADEEIDWFEQLGRHADFDARADERYLAAS</sequence>
<gene>
    <name evidence="4" type="ORF">H6P80_15300</name>
</gene>
<comment type="caution">
    <text evidence="4">The sequence shown here is derived from an EMBL/GenBank/DDBJ whole genome shotgun (WGS) entry which is preliminary data.</text>
</comment>